<keyword evidence="11" id="KW-1185">Reference proteome</keyword>
<dbReference type="Gene3D" id="3.40.50.720">
    <property type="entry name" value="NAD(P)-binding Rossmann-like Domain"/>
    <property type="match status" value="2"/>
</dbReference>
<evidence type="ECO:0000259" key="8">
    <source>
        <dbReference type="Pfam" id="PF01431"/>
    </source>
</evidence>
<dbReference type="InterPro" id="IPR008753">
    <property type="entry name" value="Peptidase_M13_N"/>
</dbReference>
<dbReference type="PROSITE" id="PS51885">
    <property type="entry name" value="NEPRILYSIN"/>
    <property type="match status" value="1"/>
</dbReference>
<evidence type="ECO:0000256" key="4">
    <source>
        <dbReference type="ARBA" id="ARBA00022801"/>
    </source>
</evidence>
<dbReference type="SUPFAM" id="SSF56327">
    <property type="entry name" value="LDH C-terminal domain-like"/>
    <property type="match status" value="2"/>
</dbReference>
<dbReference type="InterPro" id="IPR000718">
    <property type="entry name" value="Peptidase_M13"/>
</dbReference>
<dbReference type="InterPro" id="IPR018497">
    <property type="entry name" value="Peptidase_M13_C"/>
</dbReference>
<feature type="domain" description="Lactate/malate dehydrogenase C-terminal" evidence="9">
    <location>
        <begin position="741"/>
        <end position="821"/>
    </location>
</feature>
<dbReference type="GO" id="GO:0005886">
    <property type="term" value="C:plasma membrane"/>
    <property type="evidence" value="ECO:0007669"/>
    <property type="project" value="TreeGrafter"/>
</dbReference>
<feature type="region of interest" description="Disordered" evidence="7">
    <location>
        <begin position="598"/>
        <end position="679"/>
    </location>
</feature>
<dbReference type="GO" id="GO:0004222">
    <property type="term" value="F:metalloendopeptidase activity"/>
    <property type="evidence" value="ECO:0007669"/>
    <property type="project" value="InterPro"/>
</dbReference>
<dbReference type="Gene3D" id="3.40.390.10">
    <property type="entry name" value="Collagenase (Catalytic Domain)"/>
    <property type="match status" value="1"/>
</dbReference>
<evidence type="ECO:0000313" key="12">
    <source>
        <dbReference type="WBParaSite" id="maker-uti_cns_0004407-snap-gene-0.5-mRNA-1"/>
    </source>
</evidence>
<feature type="compositionally biased region" description="Low complexity" evidence="7">
    <location>
        <begin position="616"/>
        <end position="626"/>
    </location>
</feature>
<evidence type="ECO:0000259" key="10">
    <source>
        <dbReference type="Pfam" id="PF05649"/>
    </source>
</evidence>
<comment type="cofactor">
    <cofactor evidence="1">
        <name>Zn(2+)</name>
        <dbReference type="ChEBI" id="CHEBI:29105"/>
    </cofactor>
</comment>
<feature type="region of interest" description="Disordered" evidence="7">
    <location>
        <begin position="1060"/>
        <end position="1131"/>
    </location>
</feature>
<proteinExistence type="predicted"/>
<keyword evidence="6" id="KW-0482">Metalloprotease</keyword>
<dbReference type="Proteomes" id="UP000095280">
    <property type="component" value="Unplaced"/>
</dbReference>
<keyword evidence="2" id="KW-0645">Protease</keyword>
<accession>A0A1I8H4P7</accession>
<dbReference type="PANTHER" id="PTHR11733">
    <property type="entry name" value="ZINC METALLOPROTEASE FAMILY M13 NEPRILYSIN-RELATED"/>
    <property type="match status" value="1"/>
</dbReference>
<dbReference type="WBParaSite" id="maker-uti_cns_0004407-snap-gene-0.5-mRNA-1">
    <property type="protein sequence ID" value="maker-uti_cns_0004407-snap-gene-0.5-mRNA-1"/>
    <property type="gene ID" value="maker-uti_cns_0004407-snap-gene-0.5"/>
</dbReference>
<keyword evidence="5" id="KW-0862">Zinc</keyword>
<dbReference type="InterPro" id="IPR024079">
    <property type="entry name" value="MetalloPept_cat_dom_sf"/>
</dbReference>
<dbReference type="SUPFAM" id="SSF55486">
    <property type="entry name" value="Metalloproteases ('zincins'), catalytic domain"/>
    <property type="match status" value="1"/>
</dbReference>
<dbReference type="Gene3D" id="1.10.1380.10">
    <property type="entry name" value="Neutral endopeptidase , domain2"/>
    <property type="match status" value="1"/>
</dbReference>
<feature type="compositionally biased region" description="Basic residues" evidence="7">
    <location>
        <begin position="1087"/>
        <end position="1108"/>
    </location>
</feature>
<sequence>GLAMEVTDLAQPLVRSIRCTRSLADALAGAELLVLLDELEPSQSAASGDSPANQGEARSHWLRRYASLYAEYAAAIQAAGCGGPAGIRISNCRRRLQLAGRIIRVESHCPQPVLEVLLLMMLHASFVITGRGAIILVSAPPGELRRSRPSRMVRGWPGPRRWPLGPHPDRVAATPRLMERWAKGAVAARLGQGRYEVNPACVGDLVIWGDPAGGHWPELDRANLGGEETGAVTGPDWYKRPLSEPLLLAKRQAESLWPTDGKAAGHFAASLARATADTLRDWWLGQAAGGGVTSLGIASKGEHCSGFCTKGWYGIPEGVVFSFPVRFQRRAPWSVVEDFDLSEEALQRLVELAEQENDVDPIAAGVAAHVVPGDGIHQVRVRALHALAVGASHLHGGSRLVEHIATLGLVPHLAAIEAAHPLGLVAAPAAKDVGEAAPAQVVADRLLGRRTCRTAHPQLATANRLRVCGGLAMEVTDLAQPLVRSIRCTRSLADALAGAELLVLLDELEPSQSAASGDSPANQGEARSHWLRRYASLYAEYAAAIQAAGCGGPAGIRISNCRRRLQLAGRIIRVESHCPQPVLEVLLLMMLHASFNPRLRPRPGELRRSRPSRMVRGWPGPRRWPLGPTPGQGGRHSAPDGALGQGRRSRPARPGPLRGESGMRGRPGHLGDPAGGHWPELDRANLGGEETGAVTGPDWYKRPLSEPLWDQEWVQTDLPRLLAKRQAESLWPTDGKAAGHFAASLARATADTLRDWWLGQAAGGGVTSLGIASKGWYGIPEGVVFSFPVRFQPKGTWSVVEDFDLSEEALQRLVELAEATLTDYSTMWPSSTALVGCGSLAGIGERLDCTAAFALATSGPWRFLPPHLVMSVDGFRLESLEQCRRILQGSVGRVALRLRRLPHGKAFCVSRPDGRSLGLVTTGQSAEVAHVQQDGLAAAHGLAYRTAGVLDDANFTTWTLTEVNGRPLRLWPEPKEVAHRLSAHGPEISLVMQPTDLVRAVKAQLKKLSNYKQYISPNWFCSTLLVKTVIEISNAGAAHNGLDGVVAKAPLQTTEIAGLSGRTVPADQRAAKVHGWVGRRQRDGQRHRQRHRHRHQRQRRRRSKRPGRLQRPLNSARPHEKLGPHQRRRDRSWRDLRRRLFADNCCAVAGHLTADAAALAAAAAAVVAVWGARGGGGGGGEAVLCREPPLNSALTSSQLCSSSLLGSGSVNVRCLRQALKFAASGWRNSATLADSKSSGRWQWKMNLFGEKNSRHWLHITHLRAVIGGRRGRSGSPRKERTRRSASRRVIVPQRLALAGMALARRRLSNWRGVHWTQSDASVVNVVVGVAGEQLGGDLGQAEPLLAVKAQRRQRHAVQQHLRGVRRQYRVSEKQYRVSEEQYRVSEDRYMMSDQYMTPKDTDCQKSHRKPVKQQTADIGRWPRWVAELLSGNATAMRHPGKAHIFHSDDSASGGSSGGVFSRFFRRLPLPPARCLAVATGLVSLLAIVFICLFAVAIRRGADNGSLELTDICLTEPDCLSVAAAAARRMNTSSEPCSDFYSFACGGDGTAGNVPAEMELGARRKLASSLRSGGGGGGGNPAWERKLRRFYARCEENFDTPSYIGDNPLLAAMRAAGVGEFLLNQSSSAAGGLGGFSRTFQAVSGRFYAHSLFATRAVYSDFLHRRGSDRRYAIWVGMNSRSDAMYVRHEKELYRSLIKDVAGMLVRDAAMTNQTARVETFANDVLYVEEQLLLTHEAVLQHASLPEQPADHPANLAKISDLTDRISSHIDFRAYLAEIYQPGLVIRNDTQVLVTDWYYVDQLRDLLDSMRRGSPTDFNRKMNNYLTWTLIAFFQWDLSGEYRLRFAAYRRIVWPSNGLTIGIGGGSVGDDAATDCLETVRWGMNQALSALFVRNNFEPGAKARAGALFEKMRRAAKDSINRLVWMDNETKRRAKQRLADMVEKTGYPDEAWDDSYLDAEFRQIDPSTHSYFSLIVSCINYWKTRQARLLTQTYNPLDFQHWGQLWEPGLRYLAYDRELLAQAGALQVPLFPSAGLPQLLAYSGAASMMAHEILQSFDISSHAYEAQRTSGWWSDATISEYHKRTACIMNFERNQHQRLLLSNWTAREMAAVSSARAQFDAYRLQGGRADKRLPLLHLTEDQMFYVFYMQKFCHKRGASGLAVRRASRGADWRRGLGGKFHDSDGFKHSDGDDALLILSRALANAVLSNAPGFAKAFGCPAGNVHSCSLY</sequence>
<dbReference type="Pfam" id="PF02866">
    <property type="entry name" value="Ldh_1_C"/>
    <property type="match status" value="1"/>
</dbReference>
<evidence type="ECO:0000256" key="5">
    <source>
        <dbReference type="ARBA" id="ARBA00022833"/>
    </source>
</evidence>
<evidence type="ECO:0000313" key="11">
    <source>
        <dbReference type="Proteomes" id="UP000095280"/>
    </source>
</evidence>
<evidence type="ECO:0000256" key="2">
    <source>
        <dbReference type="ARBA" id="ARBA00022670"/>
    </source>
</evidence>
<dbReference type="Gene3D" id="3.90.110.10">
    <property type="entry name" value="Lactate dehydrogenase/glycoside hydrolase, family 4, C-terminal"/>
    <property type="match status" value="2"/>
</dbReference>
<protein>
    <submittedName>
        <fullName evidence="12">AAA domain-containing protein</fullName>
    </submittedName>
</protein>
<dbReference type="InterPro" id="IPR022383">
    <property type="entry name" value="Lactate/malate_DH_C"/>
</dbReference>
<dbReference type="InterPro" id="IPR015955">
    <property type="entry name" value="Lactate_DH/Glyco_Ohase_4_C"/>
</dbReference>
<dbReference type="InterPro" id="IPR042089">
    <property type="entry name" value="Peptidase_M13_dom_2"/>
</dbReference>
<dbReference type="GO" id="GO:0016485">
    <property type="term" value="P:protein processing"/>
    <property type="evidence" value="ECO:0007669"/>
    <property type="project" value="TreeGrafter"/>
</dbReference>
<name>A0A1I8H4P7_9PLAT</name>
<feature type="domain" description="Peptidase M13 N-terminal" evidence="10">
    <location>
        <begin position="1535"/>
        <end position="1947"/>
    </location>
</feature>
<dbReference type="PANTHER" id="PTHR11733:SF240">
    <property type="entry name" value="GH14155P-RELATED"/>
    <property type="match status" value="1"/>
</dbReference>
<dbReference type="Pfam" id="PF05649">
    <property type="entry name" value="Peptidase_M13_N"/>
    <property type="match status" value="1"/>
</dbReference>
<reference evidence="12" key="1">
    <citation type="submission" date="2016-11" db="UniProtKB">
        <authorList>
            <consortium name="WormBaseParasite"/>
        </authorList>
    </citation>
    <scope>IDENTIFICATION</scope>
</reference>
<dbReference type="CDD" id="cd08662">
    <property type="entry name" value="M13"/>
    <property type="match status" value="1"/>
</dbReference>
<evidence type="ECO:0000256" key="7">
    <source>
        <dbReference type="SAM" id="MobiDB-lite"/>
    </source>
</evidence>
<feature type="domain" description="Peptidase M13 C-terminal" evidence="8">
    <location>
        <begin position="2017"/>
        <end position="2159"/>
    </location>
</feature>
<dbReference type="GO" id="GO:0046872">
    <property type="term" value="F:metal ion binding"/>
    <property type="evidence" value="ECO:0007669"/>
    <property type="project" value="UniProtKB-KW"/>
</dbReference>
<dbReference type="GO" id="GO:0016616">
    <property type="term" value="F:oxidoreductase activity, acting on the CH-OH group of donors, NAD or NADP as acceptor"/>
    <property type="evidence" value="ECO:0007669"/>
    <property type="project" value="InterPro"/>
</dbReference>
<evidence type="ECO:0000256" key="6">
    <source>
        <dbReference type="ARBA" id="ARBA00023049"/>
    </source>
</evidence>
<evidence type="ECO:0000259" key="9">
    <source>
        <dbReference type="Pfam" id="PF02866"/>
    </source>
</evidence>
<evidence type="ECO:0000256" key="3">
    <source>
        <dbReference type="ARBA" id="ARBA00022723"/>
    </source>
</evidence>
<organism evidence="11 12">
    <name type="scientific">Macrostomum lignano</name>
    <dbReference type="NCBI Taxonomy" id="282301"/>
    <lineage>
        <taxon>Eukaryota</taxon>
        <taxon>Metazoa</taxon>
        <taxon>Spiralia</taxon>
        <taxon>Lophotrochozoa</taxon>
        <taxon>Platyhelminthes</taxon>
        <taxon>Rhabditophora</taxon>
        <taxon>Macrostomorpha</taxon>
        <taxon>Macrostomida</taxon>
        <taxon>Macrostomidae</taxon>
        <taxon>Macrostomum</taxon>
    </lineage>
</organism>
<evidence type="ECO:0000256" key="1">
    <source>
        <dbReference type="ARBA" id="ARBA00001947"/>
    </source>
</evidence>
<dbReference type="Pfam" id="PF01431">
    <property type="entry name" value="Peptidase_M13"/>
    <property type="match status" value="1"/>
</dbReference>
<keyword evidence="3" id="KW-0479">Metal-binding</keyword>
<keyword evidence="4" id="KW-0378">Hydrolase</keyword>